<dbReference type="AlphaFoldDB" id="A0AA40CD77"/>
<accession>A0AA40CD77</accession>
<gene>
    <name evidence="1" type="ORF">B0T14DRAFT_561660</name>
</gene>
<keyword evidence="2" id="KW-1185">Reference proteome</keyword>
<dbReference type="EMBL" id="JAULSU010000001">
    <property type="protein sequence ID" value="KAK0634147.1"/>
    <property type="molecule type" value="Genomic_DNA"/>
</dbReference>
<sequence>MADRYTITVTNKSSNPQNYALFNKEPQVTGTVQEKIWSNVFATKKAAPGQQVTFEIINEYHAIVGQKQQNDSKTFSVTVAGTTPVTLGKENDNGTVTPGTTLSMIVEDETPQFESDPLPSSSQPHAFEIRTGSFSNTKAKKEGYMIGLGPAKSGGAIAGPAATFIPEANSTYQIQPVNTYYVTFGSYTKGDLIDVVKIATKTATVDFTKDSDYRINHTDSGALVIQV</sequence>
<name>A0AA40CD77_9PEZI</name>
<proteinExistence type="predicted"/>
<dbReference type="Proteomes" id="UP001175000">
    <property type="component" value="Unassembled WGS sequence"/>
</dbReference>
<protein>
    <submittedName>
        <fullName evidence="1">Uncharacterized protein</fullName>
    </submittedName>
</protein>
<organism evidence="1 2">
    <name type="scientific">Immersiella caudata</name>
    <dbReference type="NCBI Taxonomy" id="314043"/>
    <lineage>
        <taxon>Eukaryota</taxon>
        <taxon>Fungi</taxon>
        <taxon>Dikarya</taxon>
        <taxon>Ascomycota</taxon>
        <taxon>Pezizomycotina</taxon>
        <taxon>Sordariomycetes</taxon>
        <taxon>Sordariomycetidae</taxon>
        <taxon>Sordariales</taxon>
        <taxon>Lasiosphaeriaceae</taxon>
        <taxon>Immersiella</taxon>
    </lineage>
</organism>
<comment type="caution">
    <text evidence="1">The sequence shown here is derived from an EMBL/GenBank/DDBJ whole genome shotgun (WGS) entry which is preliminary data.</text>
</comment>
<reference evidence="1" key="1">
    <citation type="submission" date="2023-06" db="EMBL/GenBank/DDBJ databases">
        <title>Genome-scale phylogeny and comparative genomics of the fungal order Sordariales.</title>
        <authorList>
            <consortium name="Lawrence Berkeley National Laboratory"/>
            <person name="Hensen N."/>
            <person name="Bonometti L."/>
            <person name="Westerberg I."/>
            <person name="Brannstrom I.O."/>
            <person name="Guillou S."/>
            <person name="Cros-Aarteil S."/>
            <person name="Calhoun S."/>
            <person name="Haridas S."/>
            <person name="Kuo A."/>
            <person name="Mondo S."/>
            <person name="Pangilinan J."/>
            <person name="Riley R."/>
            <person name="Labutti K."/>
            <person name="Andreopoulos B."/>
            <person name="Lipzen A."/>
            <person name="Chen C."/>
            <person name="Yanf M."/>
            <person name="Daum C."/>
            <person name="Ng V."/>
            <person name="Clum A."/>
            <person name="Steindorff A."/>
            <person name="Ohm R."/>
            <person name="Martin F."/>
            <person name="Silar P."/>
            <person name="Natvig D."/>
            <person name="Lalanne C."/>
            <person name="Gautier V."/>
            <person name="Ament-Velasquez S.L."/>
            <person name="Kruys A."/>
            <person name="Hutchinson M.I."/>
            <person name="Powell A.J."/>
            <person name="Barry K."/>
            <person name="Miller A.N."/>
            <person name="Grigoriev I.V."/>
            <person name="Debuchy R."/>
            <person name="Gladieux P."/>
            <person name="Thoren M.H."/>
            <person name="Johannesson H."/>
        </authorList>
    </citation>
    <scope>NUCLEOTIDE SEQUENCE</scope>
    <source>
        <strain evidence="1">CBS 606.72</strain>
    </source>
</reference>
<evidence type="ECO:0000313" key="2">
    <source>
        <dbReference type="Proteomes" id="UP001175000"/>
    </source>
</evidence>
<evidence type="ECO:0000313" key="1">
    <source>
        <dbReference type="EMBL" id="KAK0634147.1"/>
    </source>
</evidence>